<evidence type="ECO:0000256" key="18">
    <source>
        <dbReference type="ARBA" id="ARBA00030800"/>
    </source>
</evidence>
<dbReference type="EC" id="2.7.13.3" evidence="4"/>
<keyword evidence="12" id="KW-0418">Kinase</keyword>
<dbReference type="Pfam" id="PF13424">
    <property type="entry name" value="TPR_12"/>
    <property type="match status" value="1"/>
</dbReference>
<keyword evidence="13" id="KW-0067">ATP-binding</keyword>
<dbReference type="CDD" id="cd16917">
    <property type="entry name" value="HATPase_UhpB-NarQ-NarX-like"/>
    <property type="match status" value="1"/>
</dbReference>
<evidence type="ECO:0000256" key="16">
    <source>
        <dbReference type="ARBA" id="ARBA00023014"/>
    </source>
</evidence>
<dbReference type="Gene3D" id="3.30.565.10">
    <property type="entry name" value="Histidine kinase-like ATPase, C-terminal domain"/>
    <property type="match status" value="1"/>
</dbReference>
<evidence type="ECO:0000256" key="3">
    <source>
        <dbReference type="ARBA" id="ARBA00004496"/>
    </source>
</evidence>
<dbReference type="InterPro" id="IPR011990">
    <property type="entry name" value="TPR-like_helical_dom_sf"/>
</dbReference>
<keyword evidence="9" id="KW-0808">Transferase</keyword>
<evidence type="ECO:0000256" key="11">
    <source>
        <dbReference type="ARBA" id="ARBA00022741"/>
    </source>
</evidence>
<dbReference type="Pfam" id="PF02518">
    <property type="entry name" value="HATPase_c"/>
    <property type="match status" value="1"/>
</dbReference>
<evidence type="ECO:0000256" key="1">
    <source>
        <dbReference type="ARBA" id="ARBA00000085"/>
    </source>
</evidence>
<feature type="signal peptide" evidence="21">
    <location>
        <begin position="1"/>
        <end position="27"/>
    </location>
</feature>
<keyword evidence="11" id="KW-0547">Nucleotide-binding</keyword>
<dbReference type="InterPro" id="IPR005467">
    <property type="entry name" value="His_kinase_dom"/>
</dbReference>
<comment type="catalytic activity">
    <reaction evidence="1">
        <text>ATP + protein L-histidine = ADP + protein N-phospho-L-histidine.</text>
        <dbReference type="EC" id="2.7.13.3"/>
    </reaction>
</comment>
<dbReference type="SUPFAM" id="SSF55874">
    <property type="entry name" value="ATPase domain of HSP90 chaperone/DNA topoisomerase II/histidine kinase"/>
    <property type="match status" value="1"/>
</dbReference>
<dbReference type="SMART" id="SM00028">
    <property type="entry name" value="TPR"/>
    <property type="match status" value="7"/>
</dbReference>
<comment type="caution">
    <text evidence="23">The sequence shown here is derived from an EMBL/GenBank/DDBJ whole genome shotgun (WGS) entry which is preliminary data.</text>
</comment>
<feature type="repeat" description="TPR" evidence="19">
    <location>
        <begin position="126"/>
        <end position="159"/>
    </location>
</feature>
<feature type="repeat" description="TPR" evidence="19">
    <location>
        <begin position="246"/>
        <end position="279"/>
    </location>
</feature>
<evidence type="ECO:0000256" key="4">
    <source>
        <dbReference type="ARBA" id="ARBA00012438"/>
    </source>
</evidence>
<dbReference type="PRINTS" id="PR00344">
    <property type="entry name" value="BCTRLSENSOR"/>
</dbReference>
<evidence type="ECO:0000259" key="22">
    <source>
        <dbReference type="PROSITE" id="PS50109"/>
    </source>
</evidence>
<comment type="subcellular location">
    <subcellularLocation>
        <location evidence="3">Cytoplasm</location>
    </subcellularLocation>
</comment>
<gene>
    <name evidence="23" type="ORF">E5L68_016755</name>
</gene>
<feature type="domain" description="Histidine kinase" evidence="22">
    <location>
        <begin position="467"/>
        <end position="650"/>
    </location>
</feature>
<evidence type="ECO:0000256" key="7">
    <source>
        <dbReference type="ARBA" id="ARBA00022490"/>
    </source>
</evidence>
<evidence type="ECO:0000256" key="8">
    <source>
        <dbReference type="ARBA" id="ARBA00022553"/>
    </source>
</evidence>
<dbReference type="PANTHER" id="PTHR24421:SF10">
    <property type="entry name" value="NITRATE_NITRITE SENSOR PROTEIN NARQ"/>
    <property type="match status" value="1"/>
</dbReference>
<evidence type="ECO:0000256" key="19">
    <source>
        <dbReference type="PROSITE-ProRule" id="PRU00339"/>
    </source>
</evidence>
<dbReference type="Proteomes" id="UP001517367">
    <property type="component" value="Unassembled WGS sequence"/>
</dbReference>
<evidence type="ECO:0000256" key="9">
    <source>
        <dbReference type="ARBA" id="ARBA00022679"/>
    </source>
</evidence>
<evidence type="ECO:0000256" key="6">
    <source>
        <dbReference type="ARBA" id="ARBA00022485"/>
    </source>
</evidence>
<keyword evidence="8" id="KW-0597">Phosphoprotein</keyword>
<dbReference type="SUPFAM" id="SSF48452">
    <property type="entry name" value="TPR-like"/>
    <property type="match status" value="2"/>
</dbReference>
<name>A0ABW9JLC6_9SPHI</name>
<evidence type="ECO:0000256" key="10">
    <source>
        <dbReference type="ARBA" id="ARBA00022723"/>
    </source>
</evidence>
<dbReference type="PROSITE" id="PS50005">
    <property type="entry name" value="TPR"/>
    <property type="match status" value="2"/>
</dbReference>
<accession>A0ABW9JLC6</accession>
<dbReference type="InterPro" id="IPR019734">
    <property type="entry name" value="TPR_rpt"/>
</dbReference>
<dbReference type="PANTHER" id="PTHR24421">
    <property type="entry name" value="NITRATE/NITRITE SENSOR PROTEIN NARX-RELATED"/>
    <property type="match status" value="1"/>
</dbReference>
<evidence type="ECO:0000256" key="14">
    <source>
        <dbReference type="ARBA" id="ARBA00023004"/>
    </source>
</evidence>
<evidence type="ECO:0000256" key="21">
    <source>
        <dbReference type="SAM" id="SignalP"/>
    </source>
</evidence>
<dbReference type="InterPro" id="IPR003594">
    <property type="entry name" value="HATPase_dom"/>
</dbReference>
<evidence type="ECO:0000256" key="5">
    <source>
        <dbReference type="ARBA" id="ARBA00017322"/>
    </source>
</evidence>
<dbReference type="InterPro" id="IPR050482">
    <property type="entry name" value="Sensor_HK_TwoCompSys"/>
</dbReference>
<dbReference type="InterPro" id="IPR036890">
    <property type="entry name" value="HATPase_C_sf"/>
</dbReference>
<keyword evidence="20" id="KW-1133">Transmembrane helix</keyword>
<feature type="transmembrane region" description="Helical" evidence="20">
    <location>
        <begin position="403"/>
        <end position="423"/>
    </location>
</feature>
<keyword evidence="19" id="KW-0802">TPR repeat</keyword>
<evidence type="ECO:0000256" key="17">
    <source>
        <dbReference type="ARBA" id="ARBA00024827"/>
    </source>
</evidence>
<keyword evidence="14" id="KW-0408">Iron</keyword>
<feature type="chain" id="PRO_5045774482" description="Oxygen sensor histidine kinase NreB" evidence="21">
    <location>
        <begin position="28"/>
        <end position="650"/>
    </location>
</feature>
<evidence type="ECO:0000256" key="12">
    <source>
        <dbReference type="ARBA" id="ARBA00022777"/>
    </source>
</evidence>
<evidence type="ECO:0000256" key="15">
    <source>
        <dbReference type="ARBA" id="ARBA00023012"/>
    </source>
</evidence>
<dbReference type="Pfam" id="PF07730">
    <property type="entry name" value="HisKA_3"/>
    <property type="match status" value="1"/>
</dbReference>
<keyword evidence="7" id="KW-0963">Cytoplasm</keyword>
<keyword evidence="20" id="KW-0812">Transmembrane</keyword>
<keyword evidence="21" id="KW-0732">Signal</keyword>
<protein>
    <recommendedName>
        <fullName evidence="5">Oxygen sensor histidine kinase NreB</fullName>
        <ecNumber evidence="4">2.7.13.3</ecNumber>
    </recommendedName>
    <alternativeName>
        <fullName evidence="18">Nitrogen regulation protein B</fullName>
    </alternativeName>
</protein>
<keyword evidence="24" id="KW-1185">Reference proteome</keyword>
<organism evidence="23 24">
    <name type="scientific">Pedobacter helvus</name>
    <dbReference type="NCBI Taxonomy" id="2563444"/>
    <lineage>
        <taxon>Bacteria</taxon>
        <taxon>Pseudomonadati</taxon>
        <taxon>Bacteroidota</taxon>
        <taxon>Sphingobacteriia</taxon>
        <taxon>Sphingobacteriales</taxon>
        <taxon>Sphingobacteriaceae</taxon>
        <taxon>Pedobacter</taxon>
    </lineage>
</organism>
<dbReference type="Gene3D" id="1.25.40.10">
    <property type="entry name" value="Tetratricopeptide repeat domain"/>
    <property type="match status" value="3"/>
</dbReference>
<dbReference type="EMBL" id="SRMP02000045">
    <property type="protein sequence ID" value="MFN0293045.1"/>
    <property type="molecule type" value="Genomic_DNA"/>
</dbReference>
<evidence type="ECO:0000256" key="2">
    <source>
        <dbReference type="ARBA" id="ARBA00001966"/>
    </source>
</evidence>
<sequence>MQVNQSLSSKKHLFFFFLFFCAFSSTAQNRIDSIKSALALNKNEDKIPLLIELCWEYRYHHPDSARLFGYQALKLAQEKKAKNFEAEALHNLAVTYEAQADYQKSLSYNLEALKLRAKLNDEIKTANTLNNIGIAYDELGNFSLSLKYYNRAYQIYKQKKHTEGLAMVSTNLGILFKAHKDYKNVVKYYREANTIYKKLNMPREVAFTEANLGSVYYYTKQYDSCIYYSLKAQQTLKKLNIQQFLPTTYTNAGIGYVALGQTKKALEFLRTSIVLNNKYNNRKELAFAHIHLAKLMLKLKKLDEAAKSANKAASLAEAIGASKEVMDAKETLAIIFEKQGKFKDAYELHLASTKIKDSLFQKDKTALISDYQVRYQTEKKEQQIQFLHQQNTIQKLKIKQRNLGLVIAGGLLLLGILFTYLLINRRKLKAKAELQSEIIKQQDIASRAVLDAEERERRRIAGDLHDGVGQMLSAALMNLNGLFAKLNLRSDASLQAEQALALVNESYDEMRSISHQMMPNALIKSGLASAVKEFIGKLDKNKLKVTLETVGLNERLNEQTETVIYRVIQETVNNVIKHADASKLDIQITKDEEGIAVTIEDNGKGFDKSKIDLKAGIGLSNIYSRVEFLKGTVDIDSTEGRGTLVAIYLP</sequence>
<dbReference type="RefSeq" id="WP_138728740.1">
    <property type="nucleotide sequence ID" value="NZ_SRMP02000045.1"/>
</dbReference>
<proteinExistence type="predicted"/>
<dbReference type="SMART" id="SM00387">
    <property type="entry name" value="HATPase_c"/>
    <property type="match status" value="1"/>
</dbReference>
<keyword evidence="6" id="KW-0004">4Fe-4S</keyword>
<keyword evidence="10" id="KW-0479">Metal-binding</keyword>
<keyword evidence="15" id="KW-0902">Two-component regulatory system</keyword>
<dbReference type="InterPro" id="IPR011712">
    <property type="entry name" value="Sig_transdc_His_kin_sub3_dim/P"/>
</dbReference>
<dbReference type="PROSITE" id="PS50109">
    <property type="entry name" value="HIS_KIN"/>
    <property type="match status" value="1"/>
</dbReference>
<comment type="function">
    <text evidence="17">Member of the two-component regulatory system NreB/NreC involved in the control of dissimilatory nitrate/nitrite reduction in response to oxygen. NreB functions as a direct oxygen sensor histidine kinase which is autophosphorylated, in the absence of oxygen, probably at the conserved histidine residue, and transfers its phosphate group probably to a conserved aspartate residue of NreC. NreB/NreC activates the expression of the nitrate (narGHJI) and nitrite (nir) reductase operons, as well as the putative nitrate transporter gene narT.</text>
</comment>
<reference evidence="23 24" key="1">
    <citation type="submission" date="2024-12" db="EMBL/GenBank/DDBJ databases">
        <authorList>
            <person name="Hu S."/>
        </authorList>
    </citation>
    <scope>NUCLEOTIDE SEQUENCE [LARGE SCALE GENOMIC DNA]</scope>
    <source>
        <strain evidence="23 24">P-25</strain>
    </source>
</reference>
<evidence type="ECO:0000256" key="13">
    <source>
        <dbReference type="ARBA" id="ARBA00022840"/>
    </source>
</evidence>
<keyword evidence="20" id="KW-0472">Membrane</keyword>
<evidence type="ECO:0000256" key="20">
    <source>
        <dbReference type="SAM" id="Phobius"/>
    </source>
</evidence>
<evidence type="ECO:0000313" key="23">
    <source>
        <dbReference type="EMBL" id="MFN0293045.1"/>
    </source>
</evidence>
<comment type="cofactor">
    <cofactor evidence="2">
        <name>[4Fe-4S] cluster</name>
        <dbReference type="ChEBI" id="CHEBI:49883"/>
    </cofactor>
</comment>
<evidence type="ECO:0000313" key="24">
    <source>
        <dbReference type="Proteomes" id="UP001517367"/>
    </source>
</evidence>
<dbReference type="Gene3D" id="1.20.5.1930">
    <property type="match status" value="1"/>
</dbReference>
<dbReference type="InterPro" id="IPR004358">
    <property type="entry name" value="Sig_transdc_His_kin-like_C"/>
</dbReference>
<keyword evidence="16" id="KW-0411">Iron-sulfur</keyword>